<dbReference type="CDD" id="cd00198">
    <property type="entry name" value="vWFA"/>
    <property type="match status" value="1"/>
</dbReference>
<dbReference type="RefSeq" id="WP_160627089.1">
    <property type="nucleotide sequence ID" value="NZ_CP047593.1"/>
</dbReference>
<gene>
    <name evidence="2" type="ORF">GT409_03790</name>
</gene>
<reference evidence="2 3" key="1">
    <citation type="submission" date="2020-01" db="EMBL/GenBank/DDBJ databases">
        <title>Ponticoccus aerotolerans gen. nov., sp. nov., an anaerobic bacterium and proposal of Ponticoccusceae fam. nov., Ponticoccusles ord. nov. and Ponticoccuse classis nov. in the phylum Kiritimatiellaeota.</title>
        <authorList>
            <person name="Zhou L.Y."/>
            <person name="Du Z.J."/>
        </authorList>
    </citation>
    <scope>NUCLEOTIDE SEQUENCE [LARGE SCALE GENOMIC DNA]</scope>
    <source>
        <strain evidence="2 3">S-5007</strain>
    </source>
</reference>
<evidence type="ECO:0000259" key="1">
    <source>
        <dbReference type="Pfam" id="PF01882"/>
    </source>
</evidence>
<protein>
    <submittedName>
        <fullName evidence="2">DUF58 domain-containing protein</fullName>
    </submittedName>
</protein>
<dbReference type="InterPro" id="IPR002881">
    <property type="entry name" value="DUF58"/>
</dbReference>
<accession>A0A6P1MAL5</accession>
<dbReference type="InterPro" id="IPR036465">
    <property type="entry name" value="vWFA_dom_sf"/>
</dbReference>
<feature type="domain" description="DUF58" evidence="1">
    <location>
        <begin position="41"/>
        <end position="254"/>
    </location>
</feature>
<dbReference type="PANTHER" id="PTHR33608:SF6">
    <property type="entry name" value="BLL2464 PROTEIN"/>
    <property type="match status" value="1"/>
</dbReference>
<dbReference type="Pfam" id="PF01882">
    <property type="entry name" value="DUF58"/>
    <property type="match status" value="1"/>
</dbReference>
<keyword evidence="3" id="KW-1185">Reference proteome</keyword>
<dbReference type="AlphaFoldDB" id="A0A6P1MAL5"/>
<sequence>MPEQMDRRLRQLQLQTRYPVEHLLAGEYRSVFKGRGMDFDEIRPYEKGDDVRTIDWNVTARTGKPHIKRYIEERELAVWFLVDTSASCRTGHGERTKWDAMHEITALLTLSAIRNNDRVGLILFSDRIEHINPPRKGRSHAMHLLSDLLHAEPQGKQTNLQPALDALAHLARRRSLAFLLSDFLFDVNRDRLGQTGFRQDLIAVAVNDSQEIEPPVCGLAAVKDSETGEQMLCDFNRTHQASYRRAFDTRRAALRTELNAINADLIELTTESDCAETLTRFFRNRLRRAADETGG</sequence>
<dbReference type="PANTHER" id="PTHR33608">
    <property type="entry name" value="BLL2464 PROTEIN"/>
    <property type="match status" value="1"/>
</dbReference>
<dbReference type="EMBL" id="CP047593">
    <property type="protein sequence ID" value="QHI68606.1"/>
    <property type="molecule type" value="Genomic_DNA"/>
</dbReference>
<evidence type="ECO:0000313" key="3">
    <source>
        <dbReference type="Proteomes" id="UP000464954"/>
    </source>
</evidence>
<dbReference type="SUPFAM" id="SSF53300">
    <property type="entry name" value="vWA-like"/>
    <property type="match status" value="1"/>
</dbReference>
<organism evidence="2 3">
    <name type="scientific">Tichowtungia aerotolerans</name>
    <dbReference type="NCBI Taxonomy" id="2697043"/>
    <lineage>
        <taxon>Bacteria</taxon>
        <taxon>Pseudomonadati</taxon>
        <taxon>Kiritimatiellota</taxon>
        <taxon>Tichowtungiia</taxon>
        <taxon>Tichowtungiales</taxon>
        <taxon>Tichowtungiaceae</taxon>
        <taxon>Tichowtungia</taxon>
    </lineage>
</organism>
<dbReference type="KEGG" id="taer:GT409_03790"/>
<dbReference type="Gene3D" id="3.40.50.410">
    <property type="entry name" value="von Willebrand factor, type A domain"/>
    <property type="match status" value="1"/>
</dbReference>
<evidence type="ECO:0000313" key="2">
    <source>
        <dbReference type="EMBL" id="QHI68606.1"/>
    </source>
</evidence>
<name>A0A6P1MAL5_9BACT</name>
<proteinExistence type="predicted"/>
<dbReference type="Proteomes" id="UP000464954">
    <property type="component" value="Chromosome"/>
</dbReference>